<sequence>MKEGAKLIYTTRMSVRWGDMDAYGHVNNTVYFRYFEQARCEWIEQMGFRVSPEEPTGPVIINASCTFLSPVNYPATVLIKMYAGEPGRTSVMTWYELFVEGDEKLYAEGAAKTVWMDNRTGKSAPLPDAIRGLFDNAAG</sequence>
<proteinExistence type="predicted"/>
<dbReference type="CDD" id="cd00586">
    <property type="entry name" value="4HBT"/>
    <property type="match status" value="1"/>
</dbReference>
<evidence type="ECO:0000313" key="2">
    <source>
        <dbReference type="Proteomes" id="UP000036902"/>
    </source>
</evidence>
<dbReference type="SUPFAM" id="SSF54637">
    <property type="entry name" value="Thioesterase/thiol ester dehydrase-isomerase"/>
    <property type="match status" value="1"/>
</dbReference>
<name>A0A127K596_9RHOO</name>
<dbReference type="PANTHER" id="PTHR31793:SF24">
    <property type="entry name" value="LONG-CHAIN ACYL-COA THIOESTERASE FADM"/>
    <property type="match status" value="1"/>
</dbReference>
<dbReference type="PANTHER" id="PTHR31793">
    <property type="entry name" value="4-HYDROXYBENZOYL-COA THIOESTERASE FAMILY MEMBER"/>
    <property type="match status" value="1"/>
</dbReference>
<dbReference type="EMBL" id="CP014646">
    <property type="protein sequence ID" value="AMO36814.1"/>
    <property type="molecule type" value="Genomic_DNA"/>
</dbReference>
<reference evidence="2" key="1">
    <citation type="submission" date="2016-03" db="EMBL/GenBank/DDBJ databases">
        <authorList>
            <person name="Ma C."/>
            <person name="Zhou S."/>
            <person name="Yang G."/>
        </authorList>
    </citation>
    <scope>NUCLEOTIDE SEQUENCE [LARGE SCALE GENOMIC DNA]</scope>
    <source>
        <strain evidence="2">SgZ-1</strain>
    </source>
</reference>
<dbReference type="GO" id="GO:0047617">
    <property type="term" value="F:fatty acyl-CoA hydrolase activity"/>
    <property type="evidence" value="ECO:0007669"/>
    <property type="project" value="TreeGrafter"/>
</dbReference>
<dbReference type="Pfam" id="PF13279">
    <property type="entry name" value="4HBT_2"/>
    <property type="match status" value="1"/>
</dbReference>
<accession>A0A127K596</accession>
<dbReference type="Gene3D" id="3.10.129.10">
    <property type="entry name" value="Hotdog Thioesterase"/>
    <property type="match status" value="1"/>
</dbReference>
<dbReference type="RefSeq" id="WP_004260695.1">
    <property type="nucleotide sequence ID" value="NZ_CP014646.1"/>
</dbReference>
<dbReference type="KEGG" id="thu:AC731_007535"/>
<organism evidence="1 2">
    <name type="scientific">Thauera humireducens</name>
    <dbReference type="NCBI Taxonomy" id="1134435"/>
    <lineage>
        <taxon>Bacteria</taxon>
        <taxon>Pseudomonadati</taxon>
        <taxon>Pseudomonadota</taxon>
        <taxon>Betaproteobacteria</taxon>
        <taxon>Rhodocyclales</taxon>
        <taxon>Zoogloeaceae</taxon>
        <taxon>Thauera</taxon>
    </lineage>
</organism>
<dbReference type="STRING" id="1134435.AC731_007535"/>
<protein>
    <submittedName>
        <fullName evidence="1">Thioesterase</fullName>
    </submittedName>
</protein>
<dbReference type="Proteomes" id="UP000036902">
    <property type="component" value="Chromosome"/>
</dbReference>
<keyword evidence="2" id="KW-1185">Reference proteome</keyword>
<gene>
    <name evidence="1" type="ORF">AC731_007535</name>
</gene>
<dbReference type="InterPro" id="IPR050563">
    <property type="entry name" value="4-hydroxybenzoyl-CoA_TE"/>
</dbReference>
<dbReference type="AlphaFoldDB" id="A0A127K596"/>
<evidence type="ECO:0000313" key="1">
    <source>
        <dbReference type="EMBL" id="AMO36814.1"/>
    </source>
</evidence>
<dbReference type="InterPro" id="IPR029069">
    <property type="entry name" value="HotDog_dom_sf"/>
</dbReference>